<dbReference type="GO" id="GO:0009820">
    <property type="term" value="P:alkaloid metabolic process"/>
    <property type="evidence" value="ECO:0007669"/>
    <property type="project" value="InterPro"/>
</dbReference>
<dbReference type="PANTHER" id="PTHR40627:SF3">
    <property type="entry name" value="PRENYLTRANSFERASE ASQH2-RELATED"/>
    <property type="match status" value="1"/>
</dbReference>
<dbReference type="Pfam" id="PF11991">
    <property type="entry name" value="Trp_DMAT"/>
    <property type="match status" value="1"/>
</dbReference>
<proteinExistence type="evidence at transcript level"/>
<feature type="binding site" evidence="3">
    <location>
        <position position="118"/>
    </location>
    <ligand>
        <name>dimethylallyl diphosphate</name>
        <dbReference type="ChEBI" id="CHEBI:57623"/>
    </ligand>
</feature>
<feature type="binding site" evidence="3">
    <location>
        <position position="210"/>
    </location>
    <ligand>
        <name>dimethylallyl diphosphate</name>
        <dbReference type="ChEBI" id="CHEBI:57623"/>
    </ligand>
</feature>
<evidence type="ECO:0000256" key="3">
    <source>
        <dbReference type="PIRSR" id="PIRSR000509-1"/>
    </source>
</evidence>
<dbReference type="InterPro" id="IPR033964">
    <property type="entry name" value="ABBA"/>
</dbReference>
<reference evidence="4" key="1">
    <citation type="journal article" date="2013" name="Microbiology (Mosc.)">
        <title>CdpC2PT, a reverse prenyltransferase from Neosartorya fischeri with a distinct substrate preference from known C2-prenyltransferases.</title>
        <authorList>
            <person name="Mundt K."/>
            <person name="Li S.M."/>
        </authorList>
    </citation>
    <scope>NUCLEOTIDE SEQUENCE</scope>
    <source>
        <strain evidence="4">NRRL181</strain>
    </source>
</reference>
<gene>
    <name evidence="4" type="primary">cdpC2PT</name>
</gene>
<feature type="binding site" evidence="3">
    <location>
        <position position="275"/>
    </location>
    <ligand>
        <name>dimethylallyl diphosphate</name>
        <dbReference type="ChEBI" id="CHEBI:57623"/>
    </ligand>
</feature>
<name>S5JT35_9EURO</name>
<feature type="binding site" evidence="3">
    <location>
        <position position="437"/>
    </location>
    <ligand>
        <name>dimethylallyl diphosphate</name>
        <dbReference type="ChEBI" id="CHEBI:57623"/>
    </ligand>
</feature>
<feature type="binding site" evidence="3">
    <location>
        <position position="433"/>
    </location>
    <ligand>
        <name>dimethylallyl diphosphate</name>
        <dbReference type="ChEBI" id="CHEBI:57623"/>
    </ligand>
</feature>
<dbReference type="EMBL" id="KF220294">
    <property type="protein sequence ID" value="AGR03830.1"/>
    <property type="molecule type" value="mRNA"/>
</dbReference>
<dbReference type="AlphaFoldDB" id="S5JT35"/>
<dbReference type="CDD" id="cd13929">
    <property type="entry name" value="PT-DMATS_CymD"/>
    <property type="match status" value="1"/>
</dbReference>
<organism evidence="4">
    <name type="scientific">Aspergillus fischeri</name>
    <dbReference type="NCBI Taxonomy" id="36630"/>
    <lineage>
        <taxon>Eukaryota</taxon>
        <taxon>Fungi</taxon>
        <taxon>Dikarya</taxon>
        <taxon>Ascomycota</taxon>
        <taxon>Pezizomycotina</taxon>
        <taxon>Eurotiomycetes</taxon>
        <taxon>Eurotiomycetidae</taxon>
        <taxon>Eurotiales</taxon>
        <taxon>Aspergillaceae</taxon>
        <taxon>Aspergillus</taxon>
        <taxon>Aspergillus subgen. Fumigati</taxon>
    </lineage>
</organism>
<feature type="binding site" evidence="3">
    <location>
        <position position="104"/>
    </location>
    <ligand>
        <name>L-tryptophan</name>
        <dbReference type="ChEBI" id="CHEBI:57912"/>
    </ligand>
</feature>
<protein>
    <submittedName>
        <fullName evidence="4">Cyclic dipeptide C2-prenyltransferase</fullName>
    </submittedName>
</protein>
<evidence type="ECO:0000256" key="1">
    <source>
        <dbReference type="ARBA" id="ARBA00010209"/>
    </source>
</evidence>
<accession>S5JT35</accession>
<evidence type="ECO:0000256" key="2">
    <source>
        <dbReference type="ARBA" id="ARBA00022679"/>
    </source>
</evidence>
<feature type="binding site" evidence="3">
    <location>
        <position position="277"/>
    </location>
    <ligand>
        <name>dimethylallyl diphosphate</name>
        <dbReference type="ChEBI" id="CHEBI:57623"/>
    </ligand>
</feature>
<feature type="binding site" evidence="3">
    <location>
        <position position="208"/>
    </location>
    <ligand>
        <name>dimethylallyl diphosphate</name>
        <dbReference type="ChEBI" id="CHEBI:57623"/>
    </ligand>
</feature>
<dbReference type="SFLD" id="SFLDS00036">
    <property type="entry name" value="Aromatic_Prenyltransferase"/>
    <property type="match status" value="1"/>
</dbReference>
<sequence>MAINSRCGLACKRHSESGEAEYTNRVTLSPIEALARYWTSPTEHHTQWQNDTAPLFSRLLEAAQYDVHDQYQYLLFMFGHIIPSLGPYPQRWKSTMTTLGIPLEFSINYQKHGKETVRVALEPVSVVSGTDEDPFNLITTRKFMSDIANLGLESFDMELHDYLINAFFPSANEIRDLQASGYGKRGGEQKSPSAFGFDLKAGGCITVKGYCHLLLKHLATGTPVSDIVREPLVRLCRQMTCSAAFDLMHDYLTKSSGYIKHTFLSWDYVPKEKSRLKVYSGSTSISLEKAEEVWSLGGRVQGEEISEGIKLIKQLWKTLGLKSCTDNTAQPVELEFDVNEEAQQKFQPPLTWNYELQPGISHPLTKLYFPVHGMNDLKVAEALSKFFHFLGWHDQAESYLSVLRDLYPEEDISKCTQLQSWISLAYTSQKGAYISVYYRSAKRSL</sequence>
<dbReference type="VEuPathDB" id="FungiDB:NFIA_043650"/>
<feature type="binding site" evidence="3">
    <location>
        <position position="279"/>
    </location>
    <ligand>
        <name>dimethylallyl diphosphate</name>
        <dbReference type="ChEBI" id="CHEBI:57623"/>
    </ligand>
</feature>
<dbReference type="InterPro" id="IPR017795">
    <property type="entry name" value="ABBA_NscD-like"/>
</dbReference>
<keyword evidence="2 4" id="KW-0808">Transferase</keyword>
<dbReference type="PANTHER" id="PTHR40627">
    <property type="entry name" value="INDOLE PRENYLTRANSFERASE TDIB-RELATED"/>
    <property type="match status" value="1"/>
</dbReference>
<dbReference type="NCBIfam" id="TIGR03429">
    <property type="entry name" value="arom_pren_DMATS"/>
    <property type="match status" value="1"/>
</dbReference>
<dbReference type="PIRSF" id="PIRSF000509">
    <property type="entry name" value="Trp_DMAT"/>
    <property type="match status" value="1"/>
</dbReference>
<dbReference type="SFLD" id="SFLDG01162">
    <property type="entry name" value="I"/>
    <property type="match status" value="1"/>
</dbReference>
<comment type="similarity">
    <text evidence="1">Belongs to the tryptophan dimethylallyltransferase family.</text>
</comment>
<dbReference type="InterPro" id="IPR012148">
    <property type="entry name" value="ABBA_DMATS-like"/>
</dbReference>
<evidence type="ECO:0000313" key="4">
    <source>
        <dbReference type="EMBL" id="AGR03830.1"/>
    </source>
</evidence>
<dbReference type="GO" id="GO:0016765">
    <property type="term" value="F:transferase activity, transferring alkyl or aryl (other than methyl) groups"/>
    <property type="evidence" value="ECO:0007669"/>
    <property type="project" value="InterPro"/>
</dbReference>
<feature type="binding site" evidence="3">
    <location>
        <position position="368"/>
    </location>
    <ligand>
        <name>dimethylallyl diphosphate</name>
        <dbReference type="ChEBI" id="CHEBI:57623"/>
    </ligand>
</feature>